<evidence type="ECO:0000313" key="2">
    <source>
        <dbReference type="EMBL" id="KAF5848120.1"/>
    </source>
</evidence>
<keyword evidence="1" id="KW-0472">Membrane</keyword>
<feature type="transmembrane region" description="Helical" evidence="1">
    <location>
        <begin position="12"/>
        <end position="35"/>
    </location>
</feature>
<accession>A0A8H5ZHD7</accession>
<protein>
    <submittedName>
        <fullName evidence="2">Uncharacterized protein</fullName>
    </submittedName>
</protein>
<evidence type="ECO:0000313" key="3">
    <source>
        <dbReference type="Proteomes" id="UP000624244"/>
    </source>
</evidence>
<feature type="transmembrane region" description="Helical" evidence="1">
    <location>
        <begin position="47"/>
        <end position="66"/>
    </location>
</feature>
<gene>
    <name evidence="2" type="ORF">GGP41_005514</name>
</gene>
<keyword evidence="1" id="KW-1133">Transmembrane helix</keyword>
<evidence type="ECO:0000256" key="1">
    <source>
        <dbReference type="SAM" id="Phobius"/>
    </source>
</evidence>
<feature type="transmembrane region" description="Helical" evidence="1">
    <location>
        <begin position="173"/>
        <end position="192"/>
    </location>
</feature>
<dbReference type="EMBL" id="WNKQ01000011">
    <property type="protein sequence ID" value="KAF5848120.1"/>
    <property type="molecule type" value="Genomic_DNA"/>
</dbReference>
<dbReference type="Proteomes" id="UP000624244">
    <property type="component" value="Unassembled WGS sequence"/>
</dbReference>
<feature type="transmembrane region" description="Helical" evidence="1">
    <location>
        <begin position="104"/>
        <end position="127"/>
    </location>
</feature>
<name>A0A8H5ZHD7_COCSA</name>
<comment type="caution">
    <text evidence="2">The sequence shown here is derived from an EMBL/GenBank/DDBJ whole genome shotgun (WGS) entry which is preliminary data.</text>
</comment>
<proteinExistence type="predicted"/>
<dbReference type="AlphaFoldDB" id="A0A8H5ZHD7"/>
<sequence>MVSSSSEQSQMRFLAIVLPVLTFCAHGLLVMSFGLPGSDLDGAYFPITYNLLACGASILGFVGALRVGQQLVFLAPRFVRRTLGSSGTTAGLVCHYAWALPSLVSAYTLLHTMTLSFLTIAIVNLILPWDFRTLNPVTPSYTVDESAICRDIDAGFGWDTEWLEQCTKSLSTIKFWCTGFSMVLIFVQWWALMSVRTWGQEQRARSQDTRRDVEKAGLGTDEKMTIYDQKTGF</sequence>
<feature type="transmembrane region" description="Helical" evidence="1">
    <location>
        <begin position="78"/>
        <end position="98"/>
    </location>
</feature>
<keyword evidence="1" id="KW-0812">Transmembrane</keyword>
<organism evidence="2 3">
    <name type="scientific">Cochliobolus sativus</name>
    <name type="common">Common root rot and spot blotch fungus</name>
    <name type="synonym">Bipolaris sorokiniana</name>
    <dbReference type="NCBI Taxonomy" id="45130"/>
    <lineage>
        <taxon>Eukaryota</taxon>
        <taxon>Fungi</taxon>
        <taxon>Dikarya</taxon>
        <taxon>Ascomycota</taxon>
        <taxon>Pezizomycotina</taxon>
        <taxon>Dothideomycetes</taxon>
        <taxon>Pleosporomycetidae</taxon>
        <taxon>Pleosporales</taxon>
        <taxon>Pleosporineae</taxon>
        <taxon>Pleosporaceae</taxon>
        <taxon>Bipolaris</taxon>
    </lineage>
</organism>
<reference evidence="2" key="1">
    <citation type="submission" date="2019-11" db="EMBL/GenBank/DDBJ databases">
        <title>Bipolaris sorokiniana Genome sequencing.</title>
        <authorList>
            <person name="Wang H."/>
        </authorList>
    </citation>
    <scope>NUCLEOTIDE SEQUENCE</scope>
</reference>